<comment type="similarity">
    <text evidence="3">Belongs to the AB hydrolase superfamily. ABHD14 family.</text>
</comment>
<evidence type="ECO:0000256" key="2">
    <source>
        <dbReference type="ARBA" id="ARBA00022490"/>
    </source>
</evidence>
<dbReference type="PANTHER" id="PTHR46197">
    <property type="entry name" value="PROTEIN ABHD14B-LIKE"/>
    <property type="match status" value="1"/>
</dbReference>
<dbReference type="SUPFAM" id="SSF53474">
    <property type="entry name" value="alpha/beta-Hydrolases"/>
    <property type="match status" value="1"/>
</dbReference>
<dbReference type="AlphaFoldDB" id="A0A816BUP5"/>
<name>A0A816BUP5_ADIRI</name>
<feature type="region of interest" description="Disordered" evidence="4">
    <location>
        <begin position="301"/>
        <end position="340"/>
    </location>
</feature>
<comment type="caution">
    <text evidence="7">The sequence shown here is derived from an EMBL/GenBank/DDBJ whole genome shotgun (WGS) entry which is preliminary data.</text>
</comment>
<dbReference type="Proteomes" id="UP000663828">
    <property type="component" value="Unassembled WGS sequence"/>
</dbReference>
<dbReference type="EMBL" id="CAJNOR010007318">
    <property type="protein sequence ID" value="CAF1615052.1"/>
    <property type="molecule type" value="Genomic_DNA"/>
</dbReference>
<keyword evidence="5" id="KW-0472">Membrane</keyword>
<protein>
    <recommendedName>
        <fullName evidence="6">AB hydrolase-1 domain-containing protein</fullName>
    </recommendedName>
</protein>
<dbReference type="Pfam" id="PF12697">
    <property type="entry name" value="Abhydrolase_6"/>
    <property type="match status" value="1"/>
</dbReference>
<feature type="domain" description="AB hydrolase-1" evidence="6">
    <location>
        <begin position="113"/>
        <end position="180"/>
    </location>
</feature>
<gene>
    <name evidence="7" type="ORF">XAT740_LOCUS49440</name>
</gene>
<evidence type="ECO:0000259" key="6">
    <source>
        <dbReference type="Pfam" id="PF12697"/>
    </source>
</evidence>
<dbReference type="InterPro" id="IPR000073">
    <property type="entry name" value="AB_hydrolase_1"/>
</dbReference>
<keyword evidence="5" id="KW-0812">Transmembrane</keyword>
<keyword evidence="5" id="KW-1133">Transmembrane helix</keyword>
<organism evidence="7 8">
    <name type="scientific">Adineta ricciae</name>
    <name type="common">Rotifer</name>
    <dbReference type="NCBI Taxonomy" id="249248"/>
    <lineage>
        <taxon>Eukaryota</taxon>
        <taxon>Metazoa</taxon>
        <taxon>Spiralia</taxon>
        <taxon>Gnathifera</taxon>
        <taxon>Rotifera</taxon>
        <taxon>Eurotatoria</taxon>
        <taxon>Bdelloidea</taxon>
        <taxon>Adinetida</taxon>
        <taxon>Adinetidae</taxon>
        <taxon>Adineta</taxon>
    </lineage>
</organism>
<dbReference type="InterPro" id="IPR029058">
    <property type="entry name" value="AB_hydrolase_fold"/>
</dbReference>
<keyword evidence="8" id="KW-1185">Reference proteome</keyword>
<evidence type="ECO:0000256" key="4">
    <source>
        <dbReference type="SAM" id="MobiDB-lite"/>
    </source>
</evidence>
<evidence type="ECO:0000313" key="8">
    <source>
        <dbReference type="Proteomes" id="UP000663828"/>
    </source>
</evidence>
<feature type="transmembrane region" description="Helical" evidence="5">
    <location>
        <begin position="7"/>
        <end position="28"/>
    </location>
</feature>
<evidence type="ECO:0000313" key="7">
    <source>
        <dbReference type="EMBL" id="CAF1615052.1"/>
    </source>
</evidence>
<evidence type="ECO:0000256" key="5">
    <source>
        <dbReference type="SAM" id="Phobius"/>
    </source>
</evidence>
<accession>A0A816BUP5</accession>
<dbReference type="PANTHER" id="PTHR46197:SF3">
    <property type="entry name" value="AB HYDROLASE-1 DOMAIN-CONTAINING PROTEIN"/>
    <property type="match status" value="1"/>
</dbReference>
<dbReference type="Gene3D" id="3.40.50.1820">
    <property type="entry name" value="alpha/beta hydrolase"/>
    <property type="match status" value="1"/>
</dbReference>
<dbReference type="GO" id="GO:0005737">
    <property type="term" value="C:cytoplasm"/>
    <property type="evidence" value="ECO:0007669"/>
    <property type="project" value="UniProtKB-SubCell"/>
</dbReference>
<keyword evidence="2" id="KW-0963">Cytoplasm</keyword>
<evidence type="ECO:0000256" key="1">
    <source>
        <dbReference type="ARBA" id="ARBA00004496"/>
    </source>
</evidence>
<evidence type="ECO:0000256" key="3">
    <source>
        <dbReference type="ARBA" id="ARBA00037942"/>
    </source>
</evidence>
<sequence length="340" mass="38633">MIVRSSFFKLLVTGTLIFGVAVIVLNLISYGRNINDFEFVDDDNAYVIPNRDGDTFIRIKADVKSNSKPSILHEENGKPDVPEVRIRTYLVVMSHGQDHNVLVREAGDGNFNILLLHGQSFSSKNWEKIGTLQYLASWGYRAFAIDLPGYGNSSLPVVQETAAAHWLTRLIHVLRLSDFVIISPSMSGRFSLPYVLQSHPKRHTFRGFIPISPVGTQNFKSSEYKDLTIPTLIVHGEHDNRFRSAIEKLKEIPSSEVLTIKNASHACYIDQPLEFHNALRQFLYSVYRPIYIEQYKKRFASSPSASEPNNTKNINENRKNKPSKRHSVLDEKVSHSSYKA</sequence>
<proteinExistence type="inferred from homology"/>
<reference evidence="7" key="1">
    <citation type="submission" date="2021-02" db="EMBL/GenBank/DDBJ databases">
        <authorList>
            <person name="Nowell W R."/>
        </authorList>
    </citation>
    <scope>NUCLEOTIDE SEQUENCE</scope>
</reference>
<comment type="subcellular location">
    <subcellularLocation>
        <location evidence="1">Cytoplasm</location>
    </subcellularLocation>
</comment>